<dbReference type="EMBL" id="JADGJH010000061">
    <property type="protein sequence ID" value="KAJ3140066.1"/>
    <property type="molecule type" value="Genomic_DNA"/>
</dbReference>
<evidence type="ECO:0000313" key="2">
    <source>
        <dbReference type="EMBL" id="KAJ3140066.1"/>
    </source>
</evidence>
<dbReference type="InterPro" id="IPR002347">
    <property type="entry name" value="SDR_fam"/>
</dbReference>
<keyword evidence="3" id="KW-1185">Reference proteome</keyword>
<reference evidence="2" key="1">
    <citation type="submission" date="2020-05" db="EMBL/GenBank/DDBJ databases">
        <title>Phylogenomic resolution of chytrid fungi.</title>
        <authorList>
            <person name="Stajich J.E."/>
            <person name="Amses K."/>
            <person name="Simmons R."/>
            <person name="Seto K."/>
            <person name="Myers J."/>
            <person name="Bonds A."/>
            <person name="Quandt C.A."/>
            <person name="Barry K."/>
            <person name="Liu P."/>
            <person name="Grigoriev I."/>
            <person name="Longcore J.E."/>
            <person name="James T.Y."/>
        </authorList>
    </citation>
    <scope>NUCLEOTIDE SEQUENCE</scope>
    <source>
        <strain evidence="2">JEL0513</strain>
    </source>
</reference>
<dbReference type="Gene3D" id="3.40.50.720">
    <property type="entry name" value="NAD(P)-binding Rossmann-like Domain"/>
    <property type="match status" value="1"/>
</dbReference>
<proteinExistence type="inferred from homology"/>
<dbReference type="Proteomes" id="UP001211907">
    <property type="component" value="Unassembled WGS sequence"/>
</dbReference>
<sequence>MVGQVLSKILTFASSNGIGFAITRRITHGGNKVVIIGRRQQVLGDTVAELSAKGLKVESFRGHATTPSERVALFSEITTQYPEASVLTNFTGIMKRVDILGDEPWESVLTDLDINLREFIITV</sequence>
<evidence type="ECO:0000313" key="3">
    <source>
        <dbReference type="Proteomes" id="UP001211907"/>
    </source>
</evidence>
<dbReference type="Pfam" id="PF00106">
    <property type="entry name" value="adh_short"/>
    <property type="match status" value="1"/>
</dbReference>
<evidence type="ECO:0000256" key="1">
    <source>
        <dbReference type="ARBA" id="ARBA00006484"/>
    </source>
</evidence>
<dbReference type="PANTHER" id="PTHR43943:SF2">
    <property type="entry name" value="DEHYDROGENASE_REDUCTASE 4"/>
    <property type="match status" value="1"/>
</dbReference>
<accession>A0AAD5XI00</accession>
<organism evidence="2 3">
    <name type="scientific">Physocladia obscura</name>
    <dbReference type="NCBI Taxonomy" id="109957"/>
    <lineage>
        <taxon>Eukaryota</taxon>
        <taxon>Fungi</taxon>
        <taxon>Fungi incertae sedis</taxon>
        <taxon>Chytridiomycota</taxon>
        <taxon>Chytridiomycota incertae sedis</taxon>
        <taxon>Chytridiomycetes</taxon>
        <taxon>Chytridiales</taxon>
        <taxon>Chytriomycetaceae</taxon>
        <taxon>Physocladia</taxon>
    </lineage>
</organism>
<protein>
    <recommendedName>
        <fullName evidence="4">SDR family NAD(P)-dependent oxidoreductase</fullName>
    </recommendedName>
</protein>
<comment type="similarity">
    <text evidence="1">Belongs to the short-chain dehydrogenases/reductases (SDR) family.</text>
</comment>
<dbReference type="SUPFAM" id="SSF51735">
    <property type="entry name" value="NAD(P)-binding Rossmann-fold domains"/>
    <property type="match status" value="1"/>
</dbReference>
<name>A0AAD5XI00_9FUNG</name>
<evidence type="ECO:0008006" key="4">
    <source>
        <dbReference type="Google" id="ProtNLM"/>
    </source>
</evidence>
<dbReference type="PANTHER" id="PTHR43943">
    <property type="entry name" value="DEHYDROGENASE/REDUCTASE (SDR FAMILY) MEMBER 4"/>
    <property type="match status" value="1"/>
</dbReference>
<dbReference type="InterPro" id="IPR036291">
    <property type="entry name" value="NAD(P)-bd_dom_sf"/>
</dbReference>
<gene>
    <name evidence="2" type="ORF">HK100_010809</name>
</gene>
<dbReference type="AlphaFoldDB" id="A0AAD5XI00"/>
<comment type="caution">
    <text evidence="2">The sequence shown here is derived from an EMBL/GenBank/DDBJ whole genome shotgun (WGS) entry which is preliminary data.</text>
</comment>